<protein>
    <recommendedName>
        <fullName evidence="5">PE-PGRS family protein</fullName>
    </recommendedName>
</protein>
<organism evidence="3 4">
    <name type="scientific">Polyangium jinanense</name>
    <dbReference type="NCBI Taxonomy" id="2829994"/>
    <lineage>
        <taxon>Bacteria</taxon>
        <taxon>Pseudomonadati</taxon>
        <taxon>Myxococcota</taxon>
        <taxon>Polyangia</taxon>
        <taxon>Polyangiales</taxon>
        <taxon>Polyangiaceae</taxon>
        <taxon>Polyangium</taxon>
    </lineage>
</organism>
<feature type="signal peptide" evidence="2">
    <location>
        <begin position="1"/>
        <end position="21"/>
    </location>
</feature>
<name>A0A9X3XF72_9BACT</name>
<evidence type="ECO:0000313" key="4">
    <source>
        <dbReference type="Proteomes" id="UP001151081"/>
    </source>
</evidence>
<dbReference type="RefSeq" id="WP_272423047.1">
    <property type="nucleotide sequence ID" value="NZ_JAGTJJ010000054.1"/>
</dbReference>
<feature type="chain" id="PRO_5040901564" description="PE-PGRS family protein" evidence="2">
    <location>
        <begin position="22"/>
        <end position="128"/>
    </location>
</feature>
<sequence length="128" mass="11627">MGKAFGWGLAALLVTAAACTADGDDIGSGGGGGSGGGSASGTGGGGGTGTGGSTSGTGGAAPDCMDGLANGDETGVDCGGPTCGMLGFKCSKGSGCLTYDDCLTGNCCGASGAQLGTCIAADEMCMIR</sequence>
<evidence type="ECO:0000256" key="2">
    <source>
        <dbReference type="SAM" id="SignalP"/>
    </source>
</evidence>
<dbReference type="EMBL" id="JAGTJJ010000054">
    <property type="protein sequence ID" value="MDC3987558.1"/>
    <property type="molecule type" value="Genomic_DNA"/>
</dbReference>
<keyword evidence="2" id="KW-0732">Signal</keyword>
<dbReference type="Proteomes" id="UP001151081">
    <property type="component" value="Unassembled WGS sequence"/>
</dbReference>
<feature type="region of interest" description="Disordered" evidence="1">
    <location>
        <begin position="30"/>
        <end position="57"/>
    </location>
</feature>
<gene>
    <name evidence="3" type="ORF">KEG57_44235</name>
</gene>
<evidence type="ECO:0008006" key="5">
    <source>
        <dbReference type="Google" id="ProtNLM"/>
    </source>
</evidence>
<keyword evidence="4" id="KW-1185">Reference proteome</keyword>
<evidence type="ECO:0000313" key="3">
    <source>
        <dbReference type="EMBL" id="MDC3987558.1"/>
    </source>
</evidence>
<dbReference type="AlphaFoldDB" id="A0A9X3XF72"/>
<accession>A0A9X3XF72</accession>
<proteinExistence type="predicted"/>
<reference evidence="3 4" key="1">
    <citation type="submission" date="2021-04" db="EMBL/GenBank/DDBJ databases">
        <title>Genome analysis of Polyangium sp.</title>
        <authorList>
            <person name="Li Y."/>
            <person name="Wang J."/>
        </authorList>
    </citation>
    <scope>NUCLEOTIDE SEQUENCE [LARGE SCALE GENOMIC DNA]</scope>
    <source>
        <strain evidence="3 4">SDU14</strain>
    </source>
</reference>
<dbReference type="PROSITE" id="PS51257">
    <property type="entry name" value="PROKAR_LIPOPROTEIN"/>
    <property type="match status" value="1"/>
</dbReference>
<comment type="caution">
    <text evidence="3">The sequence shown here is derived from an EMBL/GenBank/DDBJ whole genome shotgun (WGS) entry which is preliminary data.</text>
</comment>
<evidence type="ECO:0000256" key="1">
    <source>
        <dbReference type="SAM" id="MobiDB-lite"/>
    </source>
</evidence>